<reference evidence="3 4" key="1">
    <citation type="journal article" date="2016" name="Stand. Genomic Sci.">
        <title>Complete genome sequence of the Antarctic Halorubrum lacusprofundi type strain ACAM 34.</title>
        <authorList>
            <person name="Anderson I.J."/>
            <person name="DasSarma P."/>
            <person name="Lucas S."/>
            <person name="Copeland A."/>
            <person name="Lapidus A."/>
            <person name="Del Rio T.G."/>
            <person name="Tice H."/>
            <person name="Dalin E."/>
            <person name="Bruce D.C."/>
            <person name="Goodwin L."/>
            <person name="Pitluck S."/>
            <person name="Sims D."/>
            <person name="Brettin T.S."/>
            <person name="Detter J.C."/>
            <person name="Han C.S."/>
            <person name="Larimer F."/>
            <person name="Hauser L."/>
            <person name="Land M."/>
            <person name="Ivanova N."/>
            <person name="Richardson P."/>
            <person name="Cavicchioli R."/>
            <person name="DasSarma S."/>
            <person name="Woese C.R."/>
            <person name="Kyrpides N.C."/>
        </authorList>
    </citation>
    <scope>NUCLEOTIDE SEQUENCE [LARGE SCALE GENOMIC DNA]</scope>
    <source>
        <strain evidence="4">ATCC 49239 / DSM 5036 / JCM 8891 / ACAM 34</strain>
    </source>
</reference>
<organism evidence="3 4">
    <name type="scientific">Halorubrum lacusprofundi (strain ATCC 49239 / DSM 5036 / JCM 8891 / ACAM 34)</name>
    <dbReference type="NCBI Taxonomy" id="416348"/>
    <lineage>
        <taxon>Archaea</taxon>
        <taxon>Methanobacteriati</taxon>
        <taxon>Methanobacteriota</taxon>
        <taxon>Stenosarchaea group</taxon>
        <taxon>Halobacteria</taxon>
        <taxon>Halobacteriales</taxon>
        <taxon>Haloferacaceae</taxon>
        <taxon>Halorubrum</taxon>
    </lineage>
</organism>
<gene>
    <name evidence="3" type="ordered locus">Hlac_2675</name>
</gene>
<dbReference type="Proteomes" id="UP000000740">
    <property type="component" value="Chromosome 1"/>
</dbReference>
<dbReference type="EMBL" id="CP001365">
    <property type="protein sequence ID" value="ACM58246.1"/>
    <property type="molecule type" value="Genomic_DNA"/>
</dbReference>
<protein>
    <recommendedName>
        <fullName evidence="2">DUF8080 domain-containing protein</fullName>
    </recommendedName>
</protein>
<dbReference type="KEGG" id="hla:Hlac_2675"/>
<dbReference type="HOGENOM" id="CLU_087191_0_0_2"/>
<accession>B9LU52</accession>
<dbReference type="InterPro" id="IPR058393">
    <property type="entry name" value="DUF8080"/>
</dbReference>
<dbReference type="Pfam" id="PF26296">
    <property type="entry name" value="DUF8080"/>
    <property type="match status" value="1"/>
</dbReference>
<feature type="region of interest" description="Disordered" evidence="1">
    <location>
        <begin position="273"/>
        <end position="292"/>
    </location>
</feature>
<dbReference type="Pfam" id="PF25256">
    <property type="entry name" value="DUF7857"/>
    <property type="match status" value="1"/>
</dbReference>
<evidence type="ECO:0000259" key="2">
    <source>
        <dbReference type="Pfam" id="PF26296"/>
    </source>
</evidence>
<sequence>MRYRGTPPMDLAWDVDREGNVSLVRCRVRNDDAVPRRVRIESRLDAPVLPPRRGGIPETGWDESGVTLRLDPGERRAFGFAASAPPADPPVEVTEVAAVDPTEQSGETNPSEGAETVESATAVALRELGDHRPPSAAVAGGAGEVGGAGGTGSAGGSDPTADAGSVNSTGPTVDAGRESDAGRVAAPDKSDGDLAGSAPPSVGTTEAWFDAIESRLDAVEARIDRAERLTEADLATATEVVAETDGVGALSGLDDRVAADAERLRELSERASTLSARAEGTDAPIEALERLA</sequence>
<proteinExistence type="predicted"/>
<name>B9LU52_HALLT</name>
<keyword evidence="4" id="KW-1185">Reference proteome</keyword>
<dbReference type="eggNOG" id="arCOG06335">
    <property type="taxonomic scope" value="Archaea"/>
</dbReference>
<evidence type="ECO:0000313" key="3">
    <source>
        <dbReference type="EMBL" id="ACM58246.1"/>
    </source>
</evidence>
<evidence type="ECO:0000313" key="4">
    <source>
        <dbReference type="Proteomes" id="UP000000740"/>
    </source>
</evidence>
<feature type="compositionally biased region" description="Gly residues" evidence="1">
    <location>
        <begin position="140"/>
        <end position="155"/>
    </location>
</feature>
<feature type="compositionally biased region" description="Basic and acidic residues" evidence="1">
    <location>
        <begin position="175"/>
        <end position="192"/>
    </location>
</feature>
<evidence type="ECO:0000256" key="1">
    <source>
        <dbReference type="SAM" id="MobiDB-lite"/>
    </source>
</evidence>
<dbReference type="AlphaFoldDB" id="B9LU52"/>
<dbReference type="InterPro" id="IPR057179">
    <property type="entry name" value="DUF7857"/>
</dbReference>
<feature type="domain" description="DUF8080" evidence="2">
    <location>
        <begin position="210"/>
        <end position="282"/>
    </location>
</feature>
<feature type="region of interest" description="Disordered" evidence="1">
    <location>
        <begin position="132"/>
        <end position="203"/>
    </location>
</feature>